<keyword evidence="10" id="KW-0739">Sodium transport</keyword>
<dbReference type="InterPro" id="IPR051163">
    <property type="entry name" value="Sodium:Solute_Symporter_SSF"/>
</dbReference>
<keyword evidence="14" id="KW-1185">Reference proteome</keyword>
<proteinExistence type="inferred from homology"/>
<dbReference type="PANTHER" id="PTHR42985:SF45">
    <property type="entry name" value="SODIUM_IODIDE COTRANSPORTER-LIKE"/>
    <property type="match status" value="1"/>
</dbReference>
<evidence type="ECO:0000256" key="3">
    <source>
        <dbReference type="ARBA" id="ARBA00022448"/>
    </source>
</evidence>
<dbReference type="GO" id="GO:0015293">
    <property type="term" value="F:symporter activity"/>
    <property type="evidence" value="ECO:0007669"/>
    <property type="project" value="TreeGrafter"/>
</dbReference>
<evidence type="ECO:0000256" key="6">
    <source>
        <dbReference type="ARBA" id="ARBA00022989"/>
    </source>
</evidence>
<dbReference type="PROSITE" id="PS50283">
    <property type="entry name" value="NA_SOLUT_SYMP_3"/>
    <property type="match status" value="1"/>
</dbReference>
<reference evidence="13 14" key="1">
    <citation type="journal article" date="2021" name="Elife">
        <title>Chloroplast acquisition without the gene transfer in kleptoplastic sea slugs, Plakobranchus ocellatus.</title>
        <authorList>
            <person name="Maeda T."/>
            <person name="Takahashi S."/>
            <person name="Yoshida T."/>
            <person name="Shimamura S."/>
            <person name="Takaki Y."/>
            <person name="Nagai Y."/>
            <person name="Toyoda A."/>
            <person name="Suzuki Y."/>
            <person name="Arimoto A."/>
            <person name="Ishii H."/>
            <person name="Satoh N."/>
            <person name="Nishiyama T."/>
            <person name="Hasebe M."/>
            <person name="Maruyama T."/>
            <person name="Minagawa J."/>
            <person name="Obokata J."/>
            <person name="Shigenobu S."/>
        </authorList>
    </citation>
    <scope>NUCLEOTIDE SEQUENCE [LARGE SCALE GENOMIC DNA]</scope>
</reference>
<evidence type="ECO:0000313" key="13">
    <source>
        <dbReference type="EMBL" id="GFS18611.1"/>
    </source>
</evidence>
<feature type="transmembrane region" description="Helical" evidence="12">
    <location>
        <begin position="26"/>
        <end position="46"/>
    </location>
</feature>
<comment type="subcellular location">
    <subcellularLocation>
        <location evidence="1">Cell membrane</location>
        <topology evidence="1">Multi-pass membrane protein</topology>
    </subcellularLocation>
</comment>
<feature type="transmembrane region" description="Helical" evidence="12">
    <location>
        <begin position="66"/>
        <end position="84"/>
    </location>
</feature>
<accession>A0AAV4JB59</accession>
<name>A0AAV4JB59_9GAST</name>
<evidence type="ECO:0000313" key="14">
    <source>
        <dbReference type="Proteomes" id="UP000762676"/>
    </source>
</evidence>
<evidence type="ECO:0000256" key="5">
    <source>
        <dbReference type="ARBA" id="ARBA00022692"/>
    </source>
</evidence>
<keyword evidence="8" id="KW-0406">Ion transport</keyword>
<comment type="similarity">
    <text evidence="2 11">Belongs to the sodium:solute symporter (SSF) (TC 2.A.21) family.</text>
</comment>
<dbReference type="AlphaFoldDB" id="A0AAV4JB59"/>
<dbReference type="InterPro" id="IPR038377">
    <property type="entry name" value="Na/Glc_symporter_sf"/>
</dbReference>
<keyword evidence="9 12" id="KW-0472">Membrane</keyword>
<dbReference type="InterPro" id="IPR001734">
    <property type="entry name" value="Na/solute_symporter"/>
</dbReference>
<evidence type="ECO:0000256" key="9">
    <source>
        <dbReference type="ARBA" id="ARBA00023136"/>
    </source>
</evidence>
<dbReference type="GO" id="GO:0006814">
    <property type="term" value="P:sodium ion transport"/>
    <property type="evidence" value="ECO:0007669"/>
    <property type="project" value="UniProtKB-KW"/>
</dbReference>
<feature type="transmembrane region" description="Helical" evidence="12">
    <location>
        <begin position="96"/>
        <end position="119"/>
    </location>
</feature>
<dbReference type="Pfam" id="PF00474">
    <property type="entry name" value="SSF"/>
    <property type="match status" value="1"/>
</dbReference>
<dbReference type="EMBL" id="BMAT01010021">
    <property type="protein sequence ID" value="GFS18611.1"/>
    <property type="molecule type" value="Genomic_DNA"/>
</dbReference>
<keyword evidence="3" id="KW-0813">Transport</keyword>
<comment type="caution">
    <text evidence="13">The sequence shown here is derived from an EMBL/GenBank/DDBJ whole genome shotgun (WGS) entry which is preliminary data.</text>
</comment>
<evidence type="ECO:0000256" key="8">
    <source>
        <dbReference type="ARBA" id="ARBA00023065"/>
    </source>
</evidence>
<keyword evidence="7" id="KW-0915">Sodium</keyword>
<keyword evidence="6 12" id="KW-1133">Transmembrane helix</keyword>
<evidence type="ECO:0000256" key="7">
    <source>
        <dbReference type="ARBA" id="ARBA00023053"/>
    </source>
</evidence>
<keyword evidence="5 12" id="KW-0812">Transmembrane</keyword>
<evidence type="ECO:0000256" key="4">
    <source>
        <dbReference type="ARBA" id="ARBA00022475"/>
    </source>
</evidence>
<gene>
    <name evidence="13" type="ORF">ElyMa_005010400</name>
</gene>
<dbReference type="Gene3D" id="1.20.1730.10">
    <property type="entry name" value="Sodium/glucose cotransporter"/>
    <property type="match status" value="1"/>
</dbReference>
<evidence type="ECO:0000256" key="12">
    <source>
        <dbReference type="SAM" id="Phobius"/>
    </source>
</evidence>
<dbReference type="PANTHER" id="PTHR42985">
    <property type="entry name" value="SODIUM-COUPLED MONOCARBOXYLATE TRANSPORTER"/>
    <property type="match status" value="1"/>
</dbReference>
<keyword evidence="4" id="KW-1003">Cell membrane</keyword>
<evidence type="ECO:0000256" key="11">
    <source>
        <dbReference type="RuleBase" id="RU362091"/>
    </source>
</evidence>
<protein>
    <submittedName>
        <fullName evidence="13">Sodium-coupled monocarboxylate transporter 2</fullName>
    </submittedName>
</protein>
<evidence type="ECO:0000256" key="2">
    <source>
        <dbReference type="ARBA" id="ARBA00006434"/>
    </source>
</evidence>
<evidence type="ECO:0000256" key="10">
    <source>
        <dbReference type="ARBA" id="ARBA00023201"/>
    </source>
</evidence>
<organism evidence="13 14">
    <name type="scientific">Elysia marginata</name>
    <dbReference type="NCBI Taxonomy" id="1093978"/>
    <lineage>
        <taxon>Eukaryota</taxon>
        <taxon>Metazoa</taxon>
        <taxon>Spiralia</taxon>
        <taxon>Lophotrochozoa</taxon>
        <taxon>Mollusca</taxon>
        <taxon>Gastropoda</taxon>
        <taxon>Heterobranchia</taxon>
        <taxon>Euthyneura</taxon>
        <taxon>Panpulmonata</taxon>
        <taxon>Sacoglossa</taxon>
        <taxon>Placobranchoidea</taxon>
        <taxon>Plakobranchidae</taxon>
        <taxon>Elysia</taxon>
    </lineage>
</organism>
<evidence type="ECO:0000256" key="1">
    <source>
        <dbReference type="ARBA" id="ARBA00004651"/>
    </source>
</evidence>
<dbReference type="GO" id="GO:0005886">
    <property type="term" value="C:plasma membrane"/>
    <property type="evidence" value="ECO:0007669"/>
    <property type="project" value="UniProtKB-SubCell"/>
</dbReference>
<sequence length="236" mass="26418">MAPPVEDGKAYSIHTGIIPNFTGVDYAMFVLTLMISCGIGLFYAIVDRKKNTTKDFLLGGQSMHPVPVALSLMVTFMSAMTLLGNPAEVYNYHTMWWWLCVSMVIAMWMVSQVYVPFFYQLHNESVFEMCKPFVQFTDEVTLCLKSHASLKTLQGSKQMKVRGCFLDCGQDDEEFPNRSAATIAGKICCMRGRIIVLKHKTSSSESRSFATNCISEAVKKVAVLDSSDTLTLWQNV</sequence>
<dbReference type="Proteomes" id="UP000762676">
    <property type="component" value="Unassembled WGS sequence"/>
</dbReference>